<dbReference type="PRINTS" id="PR00736">
    <property type="entry name" value="GLHYDRLASE15"/>
</dbReference>
<dbReference type="GO" id="GO:0000324">
    <property type="term" value="C:fungal-type vacuole"/>
    <property type="evidence" value="ECO:0007669"/>
    <property type="project" value="TreeGrafter"/>
</dbReference>
<dbReference type="EMBL" id="QWIQ01000077">
    <property type="protein sequence ID" value="RMZ09639.1"/>
    <property type="molecule type" value="Genomic_DNA"/>
</dbReference>
<comment type="catalytic activity">
    <reaction evidence="1">
        <text>Hydrolysis of terminal (1-&gt;4)-linked alpha-D-glucose residues successively from non-reducing ends of the chains with release of beta-D-glucose.</text>
        <dbReference type="EC" id="3.2.1.3"/>
    </reaction>
</comment>
<evidence type="ECO:0000313" key="11">
    <source>
        <dbReference type="EMBL" id="RMZ09639.1"/>
    </source>
</evidence>
<dbReference type="InterPro" id="IPR046966">
    <property type="entry name" value="Glucoamylase_active_site"/>
</dbReference>
<evidence type="ECO:0000256" key="7">
    <source>
        <dbReference type="ARBA" id="ARBA00023326"/>
    </source>
</evidence>
<evidence type="ECO:0000256" key="4">
    <source>
        <dbReference type="ARBA" id="ARBA00022801"/>
    </source>
</evidence>
<evidence type="ECO:0000256" key="3">
    <source>
        <dbReference type="ARBA" id="ARBA00012593"/>
    </source>
</evidence>
<proteinExistence type="inferred from homology"/>
<name>A0A3M7H8G1_HORWE</name>
<dbReference type="SUPFAM" id="SSF48208">
    <property type="entry name" value="Six-hairpin glycosidases"/>
    <property type="match status" value="1"/>
</dbReference>
<feature type="domain" description="GH15-like" evidence="10">
    <location>
        <begin position="330"/>
        <end position="758"/>
    </location>
</feature>
<evidence type="ECO:0000259" key="10">
    <source>
        <dbReference type="Pfam" id="PF00723"/>
    </source>
</evidence>
<dbReference type="GO" id="GO:0004339">
    <property type="term" value="F:glucan 1,4-alpha-glucosidase activity"/>
    <property type="evidence" value="ECO:0007669"/>
    <property type="project" value="UniProtKB-EC"/>
</dbReference>
<evidence type="ECO:0000256" key="1">
    <source>
        <dbReference type="ARBA" id="ARBA00001863"/>
    </source>
</evidence>
<evidence type="ECO:0000256" key="6">
    <source>
        <dbReference type="ARBA" id="ARBA00023295"/>
    </source>
</evidence>
<accession>A0A3M7H8G1</accession>
<dbReference type="Proteomes" id="UP000281468">
    <property type="component" value="Unassembled WGS sequence"/>
</dbReference>
<dbReference type="Gene3D" id="1.50.10.10">
    <property type="match status" value="1"/>
</dbReference>
<keyword evidence="5" id="KW-0119">Carbohydrate metabolism</keyword>
<evidence type="ECO:0000313" key="12">
    <source>
        <dbReference type="Proteomes" id="UP000281468"/>
    </source>
</evidence>
<dbReference type="EC" id="3.2.1.3" evidence="3"/>
<dbReference type="PROSITE" id="PS00820">
    <property type="entry name" value="GLUCOAMYLASE"/>
    <property type="match status" value="1"/>
</dbReference>
<dbReference type="PANTHER" id="PTHR31616:SF9">
    <property type="entry name" value="GLUCOAMYLASE, INTRACELLULAR SPORULATION-SPECIFIC"/>
    <property type="match status" value="1"/>
</dbReference>
<dbReference type="VEuPathDB" id="FungiDB:BTJ68_12447"/>
<gene>
    <name evidence="11" type="ORF">D0862_03547</name>
</gene>
<dbReference type="InterPro" id="IPR038175">
    <property type="entry name" value="CBM21_dom_sf"/>
</dbReference>
<evidence type="ECO:0000256" key="5">
    <source>
        <dbReference type="ARBA" id="ARBA00023277"/>
    </source>
</evidence>
<dbReference type="Gene3D" id="2.60.40.2440">
    <property type="entry name" value="Carbohydrate binding type-21 domain"/>
    <property type="match status" value="1"/>
</dbReference>
<evidence type="ECO:0000256" key="2">
    <source>
        <dbReference type="ARBA" id="ARBA00006188"/>
    </source>
</evidence>
<dbReference type="GO" id="GO:0000272">
    <property type="term" value="P:polysaccharide catabolic process"/>
    <property type="evidence" value="ECO:0007669"/>
    <property type="project" value="UniProtKB-KW"/>
</dbReference>
<dbReference type="InterPro" id="IPR000165">
    <property type="entry name" value="Glucoamylase"/>
</dbReference>
<organism evidence="11 12">
    <name type="scientific">Hortaea werneckii</name>
    <name type="common">Black yeast</name>
    <name type="synonym">Cladosporium werneckii</name>
    <dbReference type="NCBI Taxonomy" id="91943"/>
    <lineage>
        <taxon>Eukaryota</taxon>
        <taxon>Fungi</taxon>
        <taxon>Dikarya</taxon>
        <taxon>Ascomycota</taxon>
        <taxon>Pezizomycotina</taxon>
        <taxon>Dothideomycetes</taxon>
        <taxon>Dothideomycetidae</taxon>
        <taxon>Mycosphaerellales</taxon>
        <taxon>Teratosphaeriaceae</taxon>
        <taxon>Hortaea</taxon>
    </lineage>
</organism>
<keyword evidence="7" id="KW-0624">Polysaccharide degradation</keyword>
<dbReference type="InterPro" id="IPR008928">
    <property type="entry name" value="6-hairpin_glycosidase_sf"/>
</dbReference>
<dbReference type="InterPro" id="IPR012341">
    <property type="entry name" value="6hp_glycosidase-like_sf"/>
</dbReference>
<evidence type="ECO:0000256" key="8">
    <source>
        <dbReference type="ARBA" id="ARBA00033442"/>
    </source>
</evidence>
<comment type="caution">
    <text evidence="11">The sequence shown here is derived from an EMBL/GenBank/DDBJ whole genome shotgun (WGS) entry which is preliminary data.</text>
</comment>
<keyword evidence="4" id="KW-0378">Hydrolase</keyword>
<dbReference type="Pfam" id="PF00723">
    <property type="entry name" value="Glyco_hydro_15"/>
    <property type="match status" value="1"/>
</dbReference>
<dbReference type="InterPro" id="IPR011613">
    <property type="entry name" value="GH15-like"/>
</dbReference>
<evidence type="ECO:0000256" key="9">
    <source>
        <dbReference type="ARBA" id="ARBA00033473"/>
    </source>
</evidence>
<comment type="similarity">
    <text evidence="2">Belongs to the glycosyl hydrolase 15 family.</text>
</comment>
<sequence length="783" mass="86133">MIRSKLRSLHGESSRFATTVCQILRLVPWAPSAPSSLWRRNQSQSGDQLLTFLFKPWYTLLMQEPNALIIFSRITRPRRLQTLTARESVTAPLSDESIRASLPDHTHSYLETMELCSSFLTALHLPSPPQEAFVSSITGMNSFLKVALCGLTYFTSALGQSCQTTTLRSTVPSDSNVALGSYSYCGGTFNATAYIANVNYNKVVTLYYTNRQNESTPLSSLTFGYSSSIDDGSWELWTTSTPVYIDGITELLNLTYRATDIGETYVQQLGLHVDATGTPEPSLAAPPAPYASPLGFGDDITDWLAVKGNPNVDSEAKLAFQRMFLNINPAVEGAVDGVVVAARSGPSYEQKDPDYEYTWVRDASLTMDVVATLYSAATKRKVKQQYEEILFEYAGARATEQNDPDLITGLGEPKFYLNNTAFTGPWGRPQNDGPATSAITLMEFANSYLEDGGELNTIQQKVYDSATYPSEAPVMKDLLFVATNWSSPSFDLWEEEESDHFYTRMVQRRALVMGSDFATKMGDPSTSTTLSSAADALTDTLSQFWDPNREILLYEYGPVLKGKSSYLDIAVVLGVIHGYAGDGVYSYTNDEILSSALRISTSFLDVYPIASTHKDSSGQVLGIPVGRYPEDVYNGTGTEENGGNPWYLCTAAMAQFLYSASNEYSDAGSITVTDISKSFFDYFAPTANLQAGQTYKSRSKEYRQAIDSLHGWGDAFMRTVKYYTPEDGHLAEEYNRDTGAPQGAGDLTWSYASVLTAAFARAEAIGRKPYVKHVANMGVEPNS</sequence>
<dbReference type="AlphaFoldDB" id="A0A3M7H8G1"/>
<reference evidence="11 12" key="1">
    <citation type="journal article" date="2018" name="BMC Genomics">
        <title>Genomic evidence for intraspecific hybridization in a clonal and extremely halotolerant yeast.</title>
        <authorList>
            <person name="Gostincar C."/>
            <person name="Stajich J.E."/>
            <person name="Zupancic J."/>
            <person name="Zalar P."/>
            <person name="Gunde-Cimerman N."/>
        </authorList>
    </citation>
    <scope>NUCLEOTIDE SEQUENCE [LARGE SCALE GENOMIC DNA]</scope>
    <source>
        <strain evidence="11 12">EXF-171</strain>
    </source>
</reference>
<dbReference type="PANTHER" id="PTHR31616">
    <property type="entry name" value="TREHALASE"/>
    <property type="match status" value="1"/>
</dbReference>
<protein>
    <recommendedName>
        <fullName evidence="3">glucan 1,4-alpha-glucosidase</fullName>
        <ecNumber evidence="3">3.2.1.3</ecNumber>
    </recommendedName>
    <alternativeName>
        <fullName evidence="9">1,4-alpha-D-glucan glucohydrolase</fullName>
    </alternativeName>
    <alternativeName>
        <fullName evidence="8">Glucan 1,4-alpha-glucosidase</fullName>
    </alternativeName>
</protein>
<keyword evidence="6" id="KW-0326">Glycosidase</keyword>